<dbReference type="PANTHER" id="PTHR18034:SF4">
    <property type="entry name" value="NUCLEOLAR MIF4G DOMAIN-CONTAINING PROTEIN 1"/>
    <property type="match status" value="1"/>
</dbReference>
<reference evidence="5 6" key="1">
    <citation type="submission" date="2024-02" db="EMBL/GenBank/DDBJ databases">
        <title>FIRST GENOME SEQUENCES OF Leishmania (Viannia) shawi, Leishmania (Viannia) lindenbergi AND Leishmania (Viannia) utingensis.</title>
        <authorList>
            <person name="Resadore F."/>
            <person name="Custodio M.G.F."/>
            <person name="Boite M.C."/>
            <person name="Cupolillo E."/>
            <person name="Ferreira G.E.M."/>
        </authorList>
    </citation>
    <scope>NUCLEOTIDE SEQUENCE [LARGE SCALE GENOMIC DNA]</scope>
    <source>
        <strain evidence="5 6">MHOM/BR/1966/M15733</strain>
    </source>
</reference>
<dbReference type="PANTHER" id="PTHR18034">
    <property type="entry name" value="CELL CYCLE CONTROL PROTEIN CWF22-RELATED"/>
    <property type="match status" value="1"/>
</dbReference>
<feature type="region of interest" description="Disordered" evidence="3">
    <location>
        <begin position="1"/>
        <end position="160"/>
    </location>
</feature>
<dbReference type="InterPro" id="IPR050781">
    <property type="entry name" value="CWC22_splicing_factor"/>
</dbReference>
<proteinExistence type="predicted"/>
<evidence type="ECO:0000259" key="4">
    <source>
        <dbReference type="PROSITE" id="PS51366"/>
    </source>
</evidence>
<feature type="compositionally biased region" description="Low complexity" evidence="3">
    <location>
        <begin position="40"/>
        <end position="65"/>
    </location>
</feature>
<dbReference type="AlphaFoldDB" id="A0AAW3A5B8"/>
<dbReference type="SMART" id="SM00544">
    <property type="entry name" value="MA3"/>
    <property type="match status" value="1"/>
</dbReference>
<dbReference type="PROSITE" id="PS51366">
    <property type="entry name" value="MI"/>
    <property type="match status" value="1"/>
</dbReference>
<dbReference type="EMBL" id="JBAMZK010000032">
    <property type="protein sequence ID" value="KAL0498837.1"/>
    <property type="molecule type" value="Genomic_DNA"/>
</dbReference>
<dbReference type="SMART" id="SM00543">
    <property type="entry name" value="MIF4G"/>
    <property type="match status" value="1"/>
</dbReference>
<keyword evidence="6" id="KW-1185">Reference proteome</keyword>
<dbReference type="Pfam" id="PF02847">
    <property type="entry name" value="MA3"/>
    <property type="match status" value="1"/>
</dbReference>
<dbReference type="Gene3D" id="1.25.40.180">
    <property type="match status" value="1"/>
</dbReference>
<evidence type="ECO:0000256" key="3">
    <source>
        <dbReference type="SAM" id="MobiDB-lite"/>
    </source>
</evidence>
<comment type="caution">
    <text evidence="5">The sequence shown here is derived from an EMBL/GenBank/DDBJ whole genome shotgun (WGS) entry which is preliminary data.</text>
</comment>
<evidence type="ECO:0000313" key="5">
    <source>
        <dbReference type="EMBL" id="KAL0498837.1"/>
    </source>
</evidence>
<accession>A0AAW3A5B8</accession>
<dbReference type="GO" id="GO:0042274">
    <property type="term" value="P:ribosomal small subunit biogenesis"/>
    <property type="evidence" value="ECO:0007669"/>
    <property type="project" value="TreeGrafter"/>
</dbReference>
<dbReference type="InterPro" id="IPR003890">
    <property type="entry name" value="MIF4G-like_typ-3"/>
</dbReference>
<comment type="subcellular location">
    <subcellularLocation>
        <location evidence="1">Nucleus</location>
        <location evidence="1">Nucleolus</location>
    </subcellularLocation>
</comment>
<gene>
    <name evidence="5" type="ORF">Q4I31_005919</name>
</gene>
<dbReference type="GO" id="GO:0003723">
    <property type="term" value="F:RNA binding"/>
    <property type="evidence" value="ECO:0007669"/>
    <property type="project" value="InterPro"/>
</dbReference>
<organism evidence="5 6">
    <name type="scientific">Leishmania lindenbergi</name>
    <dbReference type="NCBI Taxonomy" id="651832"/>
    <lineage>
        <taxon>Eukaryota</taxon>
        <taxon>Discoba</taxon>
        <taxon>Euglenozoa</taxon>
        <taxon>Kinetoplastea</taxon>
        <taxon>Metakinetoplastina</taxon>
        <taxon>Trypanosomatida</taxon>
        <taxon>Trypanosomatidae</taxon>
        <taxon>Leishmaniinae</taxon>
        <taxon>Leishmania</taxon>
    </lineage>
</organism>
<sequence>MRRGVGQFNQAYGRGNCSRREDQRCGSYNDRVGRGRSFRPDSSSSSRYDSPHQQQHGSYGHYGSGASRSFSALDADSVADRQRDRKARRRQERQEKKQLRIERHEQWTQKSQKARQEARNSRAADQIHQQRKRLRAERALTSTAAERNGKRHKGEQALKEKSEKCVRATASDCMEGRPATILKADTCKPSTGVLAAAAAATAVSPATSLAEMTPVPAEVAETVRRLVNKLTAANVVDLTRELSDYMLSPGVSPVSVVKGLVQQIERLCLLEAGPLSTTGTLPFAGLLRGMQLLHGIQLGSELVERISFSLNAQLAAAEEAAAGNTLMVLVQLYLLYGVDVVFVTSLLRTLLRQGTRLLGHGDDGGATTSMDSSSSSPTSASAAAAQAVCAAACGLALMRACGEKLLKESPAELEASLQEARRASAQMRNITGTARFSALVEVMGDIAAGRTRKARRTTTEEAAPVEAILEDLCLLLPGQERAISTQRRTMKRLVLTTNIMSGLTWEQVTSSAKPPRWYIPGVMMTGAASDREEDDKAAAATAGKRSCIVPESKEGRHSCEISALQPSLWTAADESEQVEEMDEAELKRERIARMRTEEKALSGQRLNTEHKREIFRCIATATDDLECFTMLMYRDPGYTRFHDACAVLLQCAYQERKYNPYYAQVLMRFCSAKPACVKTLQFAIWDRFKSIRIESTDVVGYFNFACCIADLMQHGVYNLSLLRGLDLENTNKTIGLFARMLLLRLIFQLPALRLTQLFFGGDGCTAHDLQVDTTALRRLLTKFVSLYFIDENASKRWLPSFYEVVAAGTSFDVSAAPEPQTAPASRNGAAPTADADNKAAKVLALQLNTGCSPSTLLTNASAPFRTALSASKSASSAEAMFDEFMKRVQVAYRALKQGIV</sequence>
<evidence type="ECO:0000256" key="1">
    <source>
        <dbReference type="ARBA" id="ARBA00004604"/>
    </source>
</evidence>
<feature type="compositionally biased region" description="Basic and acidic residues" evidence="3">
    <location>
        <begin position="92"/>
        <end position="107"/>
    </location>
</feature>
<evidence type="ECO:0000313" key="6">
    <source>
        <dbReference type="Proteomes" id="UP001500131"/>
    </source>
</evidence>
<feature type="domain" description="MI" evidence="4">
    <location>
        <begin position="609"/>
        <end position="727"/>
    </location>
</feature>
<keyword evidence="2" id="KW-0539">Nucleus</keyword>
<name>A0AAW3A5B8_9TRYP</name>
<dbReference type="InterPro" id="IPR003891">
    <property type="entry name" value="Initiation_fac_eIF4g_MI"/>
</dbReference>
<evidence type="ECO:0000256" key="2">
    <source>
        <dbReference type="ARBA" id="ARBA00023242"/>
    </source>
</evidence>
<protein>
    <submittedName>
        <fullName evidence="5">MA3 domain containing protein</fullName>
    </submittedName>
</protein>
<dbReference type="GO" id="GO:0005730">
    <property type="term" value="C:nucleolus"/>
    <property type="evidence" value="ECO:0007669"/>
    <property type="project" value="UniProtKB-SubCell"/>
</dbReference>
<dbReference type="Proteomes" id="UP001500131">
    <property type="component" value="Unassembled WGS sequence"/>
</dbReference>